<evidence type="ECO:0000256" key="3">
    <source>
        <dbReference type="ARBA" id="ARBA00023125"/>
    </source>
</evidence>
<evidence type="ECO:0000256" key="6">
    <source>
        <dbReference type="SAM" id="MobiDB-lite"/>
    </source>
</evidence>
<keyword evidence="2" id="KW-0805">Transcription regulation</keyword>
<feature type="domain" description="HTH tetR-type" evidence="7">
    <location>
        <begin position="60"/>
        <end position="120"/>
    </location>
</feature>
<evidence type="ECO:0000256" key="2">
    <source>
        <dbReference type="ARBA" id="ARBA00023015"/>
    </source>
</evidence>
<feature type="DNA-binding region" description="H-T-H motif" evidence="5">
    <location>
        <begin position="83"/>
        <end position="102"/>
    </location>
</feature>
<keyword evidence="3 5" id="KW-0238">DNA-binding</keyword>
<dbReference type="InterPro" id="IPR009057">
    <property type="entry name" value="Homeodomain-like_sf"/>
</dbReference>
<dbReference type="InterPro" id="IPR001647">
    <property type="entry name" value="HTH_TetR"/>
</dbReference>
<accession>A0ABZ0KFP6</accession>
<keyword evidence="9" id="KW-1185">Reference proteome</keyword>
<dbReference type="InterPro" id="IPR050109">
    <property type="entry name" value="HTH-type_TetR-like_transc_reg"/>
</dbReference>
<dbReference type="Proteomes" id="UP001305002">
    <property type="component" value="Chromosome"/>
</dbReference>
<organism evidence="8 9">
    <name type="scientific">Streptomyces coeruleorubidus</name>
    <dbReference type="NCBI Taxonomy" id="116188"/>
    <lineage>
        <taxon>Bacteria</taxon>
        <taxon>Bacillati</taxon>
        <taxon>Actinomycetota</taxon>
        <taxon>Actinomycetes</taxon>
        <taxon>Kitasatosporales</taxon>
        <taxon>Streptomycetaceae</taxon>
        <taxon>Streptomyces</taxon>
    </lineage>
</organism>
<dbReference type="Pfam" id="PF00440">
    <property type="entry name" value="TetR_N"/>
    <property type="match status" value="1"/>
</dbReference>
<evidence type="ECO:0000313" key="9">
    <source>
        <dbReference type="Proteomes" id="UP001305002"/>
    </source>
</evidence>
<dbReference type="SUPFAM" id="SSF46689">
    <property type="entry name" value="Homeodomain-like"/>
    <property type="match status" value="1"/>
</dbReference>
<dbReference type="Pfam" id="PF13977">
    <property type="entry name" value="TetR_C_6"/>
    <property type="match status" value="1"/>
</dbReference>
<keyword evidence="4" id="KW-0804">Transcription</keyword>
<dbReference type="InterPro" id="IPR039538">
    <property type="entry name" value="BetI_C"/>
</dbReference>
<dbReference type="RefSeq" id="WP_230528796.1">
    <property type="nucleotide sequence ID" value="NZ_BMSO01000010.1"/>
</dbReference>
<keyword evidence="1" id="KW-0678">Repressor</keyword>
<evidence type="ECO:0000256" key="4">
    <source>
        <dbReference type="ARBA" id="ARBA00023163"/>
    </source>
</evidence>
<dbReference type="Gene3D" id="1.10.357.10">
    <property type="entry name" value="Tetracycline Repressor, domain 2"/>
    <property type="match status" value="1"/>
</dbReference>
<evidence type="ECO:0000313" key="8">
    <source>
        <dbReference type="EMBL" id="WOT36638.1"/>
    </source>
</evidence>
<dbReference type="PANTHER" id="PTHR30055">
    <property type="entry name" value="HTH-TYPE TRANSCRIPTIONAL REGULATOR RUTR"/>
    <property type="match status" value="1"/>
</dbReference>
<feature type="compositionally biased region" description="Pro residues" evidence="6">
    <location>
        <begin position="44"/>
        <end position="54"/>
    </location>
</feature>
<reference evidence="8 9" key="2">
    <citation type="journal article" date="2024" name="Microb. Biotechnol.">
        <title>The involvement of multiple ABC transporters in daunorubicin efflux in Streptomyces coeruleorubidus.</title>
        <authorList>
            <person name="Dong J."/>
            <person name="Ning J."/>
            <person name="Tian Y."/>
            <person name="Li H."/>
            <person name="Chen H."/>
            <person name="Guan W."/>
        </authorList>
    </citation>
    <scope>NUCLEOTIDE SEQUENCE [LARGE SCALE GENOMIC DNA]</scope>
    <source>
        <strain evidence="8 9">CICC 11043</strain>
    </source>
</reference>
<evidence type="ECO:0000259" key="7">
    <source>
        <dbReference type="PROSITE" id="PS50977"/>
    </source>
</evidence>
<protein>
    <submittedName>
        <fullName evidence="8">TetR/AcrR family transcriptional regulator</fullName>
    </submittedName>
</protein>
<gene>
    <name evidence="8" type="ORF">R5U08_22050</name>
</gene>
<reference evidence="8 9" key="1">
    <citation type="journal article" date="2021" name="J. Microbiol. Biotechnol.">
        <title>An Efficient Markerless Deletion System Suitable for the Industrial Strains of Streptomyces.</title>
        <authorList>
            <person name="Dong J."/>
            <person name="Wei J."/>
            <person name="Li H."/>
            <person name="Zhao S."/>
            <person name="Guan W."/>
        </authorList>
    </citation>
    <scope>NUCLEOTIDE SEQUENCE [LARGE SCALE GENOMIC DNA]</scope>
    <source>
        <strain evidence="8 9">CICC 11043</strain>
    </source>
</reference>
<sequence>MRDEKKGTCPVCGKPTARPGRGRPPVYCSRSCQARAYRRRRQPLPAPDSPPAPRPTDARARQRRRIAEAVWRIAAEQGLDAASMRRIASEARVSLRVVQYHFDSKHALMVDALRLLHEENERLAQGRIPYDMTEPCALLRAVLDEFLPLDEQRAFALRVFTAYYARSLTDPVLAEVFLAAEQPLERLVADIIGVGEAAGSTAPGIDRVHEADLLVSGAVGLGLDVLHGRRSLADVRTVLEYHLGRIFPDATRTPRPNPAPDPRRALIPTTNPAPNPRPAPIPTTNPAPNPRPAPIPTTNPAPNPRPAPIPTTNPAPAPQPSPRPNTGPSTS</sequence>
<feature type="compositionally biased region" description="Pro residues" evidence="6">
    <location>
        <begin position="271"/>
        <end position="325"/>
    </location>
</feature>
<name>A0ABZ0KFP6_STRC4</name>
<evidence type="ECO:0000256" key="5">
    <source>
        <dbReference type="PROSITE-ProRule" id="PRU00335"/>
    </source>
</evidence>
<dbReference type="EMBL" id="CP137524">
    <property type="protein sequence ID" value="WOT36638.1"/>
    <property type="molecule type" value="Genomic_DNA"/>
</dbReference>
<feature type="region of interest" description="Disordered" evidence="6">
    <location>
        <begin position="1"/>
        <end position="61"/>
    </location>
</feature>
<dbReference type="InterPro" id="IPR036271">
    <property type="entry name" value="Tet_transcr_reg_TetR-rel_C_sf"/>
</dbReference>
<evidence type="ECO:0000256" key="1">
    <source>
        <dbReference type="ARBA" id="ARBA00022491"/>
    </source>
</evidence>
<proteinExistence type="predicted"/>
<dbReference type="SUPFAM" id="SSF48498">
    <property type="entry name" value="Tetracyclin repressor-like, C-terminal domain"/>
    <property type="match status" value="1"/>
</dbReference>
<dbReference type="PANTHER" id="PTHR30055:SF223">
    <property type="entry name" value="HTH-TYPE TRANSCRIPTIONAL REGULATOR UIDR"/>
    <property type="match status" value="1"/>
</dbReference>
<feature type="region of interest" description="Disordered" evidence="6">
    <location>
        <begin position="248"/>
        <end position="331"/>
    </location>
</feature>
<dbReference type="PROSITE" id="PS50977">
    <property type="entry name" value="HTH_TETR_2"/>
    <property type="match status" value="1"/>
</dbReference>